<evidence type="ECO:0000256" key="16">
    <source>
        <dbReference type="ARBA" id="ARBA00023014"/>
    </source>
</evidence>
<dbReference type="Pfam" id="PF24877">
    <property type="entry name" value="ILV_EDD_C"/>
    <property type="match status" value="1"/>
</dbReference>
<evidence type="ECO:0000256" key="6">
    <source>
        <dbReference type="ARBA" id="ARBA00022605"/>
    </source>
</evidence>
<sequence length="1103" mass="120697">MLLRNDEGEVCTLRDAEEAKSEGTWLAWGRNGPSFSVACSKPRHPRIRQEREQHQTQPPPPPPAAMGFNMNVFRILADVSHTASKCILVYQIHHNKSAEGVSLLTQLLYILVFGTRYLDLFWVPPPMSWWNFVLKIFYITSSAYIVYLMMRRYARTREKEYGWKLATWTLGGSLVSAPFVTLLFEGWAGMRFSETSVPTVIDSFYLVTLGSYRFFYILNWLVRGIGEGYFDPISVIFGIIQTALYIDFAWVYWSRQRVKLRGGGVVDSDDLTKSFLVRRFIGKKGSTGSEDGEADEDAEALARQENGTIQDGGRSAGGRNWGARGISVSADDTLAEHERPGARRQESYSDAAQADAQPMADPASFEDDDDEADAPPPPAKDNAENKHKKENEDPVERSSTPADAVGSSADRRHLKREYDGDRRSFETPHDCGESYALCGPEEGQQLLLDSWFAATSRLPGPRTGEQQIHIAIEQDIQFQNLASACPPTMDPDNLQKQNRPESPRYLTFQNSKPGSGLNKFSSTLTREHDFPAAQAMLYAAGVKDEKTLKTFPQVGVASVWWEGNPCNTHLLDIGKEVKKNIEKDEMLAWQYNTIGVSDGITMGGDGMRFSLQTREIIADSIETVTCAQFHDACVTIPGCDKNMPGCVMGMARHNRPSIMIYGGTINPGYSNLLQKPINITTALEAHGAYLFDRLKNPADPSQTKDEILTDIEKTACPGQGACGGMFTANTMATAIETLGLSLPGSASTPATSPEKMRECGKVAKAIRVCMEKQILPKHCLTKRSFENALVMMMALGGSTNGVLHLLAMAVTADVELTLDDFQRISDKIPFIADLAPSGKHLMADLYEIGGVSSVHKLLIAAGLLDGSTITVTGKTLAENVEAWPSLKQGQEIIRSLDNPIKPTGHIEILYGNLAPKGAVAKITGKEGMSFTGKARVFNKEHELDQALNSGSIPRTENLVLVVRYEGPKGGPGMPEQLKASAAIMGAGLKNVALITDGRYSGASHGFIVGHICPEAAVGGPIAVVQDGDEITIDAASHTINMGVDAPELQRRLAEWQPPRRPVTRGVLAKYARLVGDASHGKSSFYSNVLGGMLWMYRDVVCVC</sequence>
<gene>
    <name evidence="31" type="ORF">D0863_12472</name>
</gene>
<evidence type="ECO:0000256" key="5">
    <source>
        <dbReference type="ARBA" id="ARBA00022448"/>
    </source>
</evidence>
<feature type="transmembrane region" description="Helical" evidence="28">
    <location>
        <begin position="204"/>
        <end position="222"/>
    </location>
</feature>
<evidence type="ECO:0000256" key="18">
    <source>
        <dbReference type="ARBA" id="ARBA00023170"/>
    </source>
</evidence>
<dbReference type="VEuPathDB" id="FungiDB:BTJ68_02599"/>
<dbReference type="PROSITE" id="PS00886">
    <property type="entry name" value="ILVD_EDD_1"/>
    <property type="match status" value="1"/>
</dbReference>
<dbReference type="InterPro" id="IPR042096">
    <property type="entry name" value="Dihydro-acid_dehy_C"/>
</dbReference>
<evidence type="ECO:0000256" key="26">
    <source>
        <dbReference type="ARBA" id="ARBA00052865"/>
    </source>
</evidence>
<evidence type="ECO:0000256" key="23">
    <source>
        <dbReference type="ARBA" id="ARBA00029437"/>
    </source>
</evidence>
<dbReference type="GO" id="GO:0005789">
    <property type="term" value="C:endoplasmic reticulum membrane"/>
    <property type="evidence" value="ECO:0007669"/>
    <property type="project" value="UniProtKB-SubCell"/>
</dbReference>
<keyword evidence="11" id="KW-0460">Magnesium</keyword>
<evidence type="ECO:0000256" key="14">
    <source>
        <dbReference type="ARBA" id="ARBA00022989"/>
    </source>
</evidence>
<keyword evidence="13" id="KW-0653">Protein transport</keyword>
<organism evidence="31 32">
    <name type="scientific">Hortaea werneckii</name>
    <name type="common">Black yeast</name>
    <name type="synonym">Cladosporium werneckii</name>
    <dbReference type="NCBI Taxonomy" id="91943"/>
    <lineage>
        <taxon>Eukaryota</taxon>
        <taxon>Fungi</taxon>
        <taxon>Dikarya</taxon>
        <taxon>Ascomycota</taxon>
        <taxon>Pezizomycotina</taxon>
        <taxon>Dothideomycetes</taxon>
        <taxon>Dothideomycetidae</taxon>
        <taxon>Mycosphaerellales</taxon>
        <taxon>Teratosphaeriaceae</taxon>
        <taxon>Hortaea</taxon>
    </lineage>
</organism>
<comment type="pathway">
    <text evidence="23">Amino-acid biosynthesis; L-isoleucine biosynthesis; L-isoleucine from 2-oxobutanoate: step 3/4.</text>
</comment>
<dbReference type="InterPro" id="IPR056740">
    <property type="entry name" value="ILV_EDD_C"/>
</dbReference>
<keyword evidence="19" id="KW-0456">Lyase</keyword>
<feature type="region of interest" description="Disordered" evidence="27">
    <location>
        <begin position="304"/>
        <end position="428"/>
    </location>
</feature>
<comment type="catalytic activity">
    <reaction evidence="26">
        <text>(2R,3R)-2,3-dihydroxy-3-methylpentanoate = (S)-3-methyl-2-oxopentanoate + H2O</text>
        <dbReference type="Rhea" id="RHEA:27694"/>
        <dbReference type="ChEBI" id="CHEBI:15377"/>
        <dbReference type="ChEBI" id="CHEBI:35146"/>
        <dbReference type="ChEBI" id="CHEBI:49258"/>
        <dbReference type="EC" id="4.2.1.9"/>
    </reaction>
    <physiologicalReaction direction="left-to-right" evidence="26">
        <dbReference type="Rhea" id="RHEA:27695"/>
    </physiologicalReaction>
</comment>
<evidence type="ECO:0000259" key="30">
    <source>
        <dbReference type="Pfam" id="PF24877"/>
    </source>
</evidence>
<dbReference type="EMBL" id="QWIP01000644">
    <property type="protein sequence ID" value="RMY57864.1"/>
    <property type="molecule type" value="Genomic_DNA"/>
</dbReference>
<evidence type="ECO:0000256" key="8">
    <source>
        <dbReference type="ARBA" id="ARBA00022714"/>
    </source>
</evidence>
<dbReference type="GO" id="GO:0046923">
    <property type="term" value="F:ER retention sequence binding"/>
    <property type="evidence" value="ECO:0007669"/>
    <property type="project" value="InterPro"/>
</dbReference>
<evidence type="ECO:0000256" key="22">
    <source>
        <dbReference type="ARBA" id="ARBA00029436"/>
    </source>
</evidence>
<dbReference type="InterPro" id="IPR037237">
    <property type="entry name" value="IlvD/EDD_N"/>
</dbReference>
<feature type="domain" description="Dihydroxy-acid/6-phosphogluconate dehydratase C-terminal" evidence="30">
    <location>
        <begin position="891"/>
        <end position="1080"/>
    </location>
</feature>
<comment type="caution">
    <text evidence="31">The sequence shown here is derived from an EMBL/GenBank/DDBJ whole genome shotgun (WGS) entry which is preliminary data.</text>
</comment>
<dbReference type="GO" id="GO:0051537">
    <property type="term" value="F:2 iron, 2 sulfur cluster binding"/>
    <property type="evidence" value="ECO:0007669"/>
    <property type="project" value="UniProtKB-KW"/>
</dbReference>
<evidence type="ECO:0000256" key="11">
    <source>
        <dbReference type="ARBA" id="ARBA00022842"/>
    </source>
</evidence>
<keyword evidence="20" id="KW-0100">Branched-chain amino acid biosynthesis</keyword>
<dbReference type="OrthoDB" id="3851628at2759"/>
<evidence type="ECO:0000256" key="4">
    <source>
        <dbReference type="ARBA" id="ARBA00010120"/>
    </source>
</evidence>
<dbReference type="Pfam" id="PF00810">
    <property type="entry name" value="ER_lumen_recept"/>
    <property type="match status" value="1"/>
</dbReference>
<dbReference type="PANTHER" id="PTHR21000">
    <property type="entry name" value="DIHYDROXY-ACID DEHYDRATASE DAD"/>
    <property type="match status" value="1"/>
</dbReference>
<dbReference type="InterPro" id="IPR000133">
    <property type="entry name" value="ER_ret_rcpt"/>
</dbReference>
<evidence type="ECO:0000256" key="25">
    <source>
        <dbReference type="ARBA" id="ARBA00034078"/>
    </source>
</evidence>
<dbReference type="PRINTS" id="PR00660">
    <property type="entry name" value="ERLUMENR"/>
</dbReference>
<dbReference type="InterPro" id="IPR020558">
    <property type="entry name" value="DiOHA_6PGluconate_deHydtase_CS"/>
</dbReference>
<keyword evidence="16" id="KW-0411">Iron-sulfur</keyword>
<accession>A0A3M7D0R9</accession>
<name>A0A3M7D0R9_HORWE</name>
<evidence type="ECO:0000259" key="29">
    <source>
        <dbReference type="Pfam" id="PF00920"/>
    </source>
</evidence>
<evidence type="ECO:0000256" key="1">
    <source>
        <dbReference type="ARBA" id="ARBA00001946"/>
    </source>
</evidence>
<evidence type="ECO:0000313" key="32">
    <source>
        <dbReference type="Proteomes" id="UP000269276"/>
    </source>
</evidence>
<dbReference type="NCBIfam" id="NF002068">
    <property type="entry name" value="PRK00911.1"/>
    <property type="match status" value="1"/>
</dbReference>
<comment type="cofactor">
    <cofactor evidence="25">
        <name>[2Fe-2S] cluster</name>
        <dbReference type="ChEBI" id="CHEBI:190135"/>
    </cofactor>
</comment>
<dbReference type="GO" id="GO:0009099">
    <property type="term" value="P:L-valine biosynthetic process"/>
    <property type="evidence" value="ECO:0007669"/>
    <property type="project" value="UniProtKB-UniPathway"/>
</dbReference>
<dbReference type="GO" id="GO:0005739">
    <property type="term" value="C:mitochondrion"/>
    <property type="evidence" value="ECO:0007669"/>
    <property type="project" value="TreeGrafter"/>
</dbReference>
<comment type="similarity">
    <text evidence="4">Belongs to the ERD2 family.</text>
</comment>
<evidence type="ECO:0000256" key="28">
    <source>
        <dbReference type="SAM" id="Phobius"/>
    </source>
</evidence>
<evidence type="ECO:0000256" key="15">
    <source>
        <dbReference type="ARBA" id="ARBA00023004"/>
    </source>
</evidence>
<feature type="transmembrane region" description="Helical" evidence="28">
    <location>
        <begin position="101"/>
        <end position="123"/>
    </location>
</feature>
<evidence type="ECO:0000256" key="12">
    <source>
        <dbReference type="ARBA" id="ARBA00022892"/>
    </source>
</evidence>
<keyword evidence="8" id="KW-0001">2Fe-2S</keyword>
<dbReference type="NCBIfam" id="TIGR00110">
    <property type="entry name" value="ilvD"/>
    <property type="match status" value="1"/>
</dbReference>
<dbReference type="UniPathway" id="UPA00047">
    <property type="reaction ID" value="UER00057"/>
</dbReference>
<dbReference type="Pfam" id="PF00920">
    <property type="entry name" value="ILVD_EDD_N"/>
    <property type="match status" value="1"/>
</dbReference>
<evidence type="ECO:0000256" key="20">
    <source>
        <dbReference type="ARBA" id="ARBA00023304"/>
    </source>
</evidence>
<dbReference type="InterPro" id="IPR004404">
    <property type="entry name" value="DihydroxyA_deHydtase"/>
</dbReference>
<evidence type="ECO:0000256" key="27">
    <source>
        <dbReference type="SAM" id="MobiDB-lite"/>
    </source>
</evidence>
<evidence type="ECO:0000256" key="10">
    <source>
        <dbReference type="ARBA" id="ARBA00022824"/>
    </source>
</evidence>
<comment type="pathway">
    <text evidence="22">Amino-acid biosynthesis; L-valine biosynthesis; L-valine from pyruvate: step 3/4.</text>
</comment>
<evidence type="ECO:0000256" key="3">
    <source>
        <dbReference type="ARBA" id="ARBA00006486"/>
    </source>
</evidence>
<evidence type="ECO:0000256" key="21">
    <source>
        <dbReference type="ARBA" id="ARBA00029304"/>
    </source>
</evidence>
<proteinExistence type="inferred from homology"/>
<comment type="cofactor">
    <cofactor evidence="1">
        <name>Mg(2+)</name>
        <dbReference type="ChEBI" id="CHEBI:18420"/>
    </cofactor>
</comment>
<keyword evidence="17 28" id="KW-0472">Membrane</keyword>
<dbReference type="GO" id="GO:0004160">
    <property type="term" value="F:dihydroxy-acid dehydratase activity"/>
    <property type="evidence" value="ECO:0007669"/>
    <property type="project" value="UniProtKB-EC"/>
</dbReference>
<comment type="similarity">
    <text evidence="3">Belongs to the IlvD/Edd family.</text>
</comment>
<dbReference type="GO" id="GO:0016192">
    <property type="term" value="P:vesicle-mediated transport"/>
    <property type="evidence" value="ECO:0007669"/>
    <property type="project" value="UniProtKB-KW"/>
</dbReference>
<evidence type="ECO:0000256" key="24">
    <source>
        <dbReference type="ARBA" id="ARBA00029490"/>
    </source>
</evidence>
<dbReference type="PANTHER" id="PTHR21000:SF13">
    <property type="entry name" value="DIHYDROXY-ACID DEHYDRATASE"/>
    <property type="match status" value="1"/>
</dbReference>
<feature type="compositionally biased region" description="Low complexity" evidence="27">
    <location>
        <begin position="350"/>
        <end position="363"/>
    </location>
</feature>
<dbReference type="EC" id="4.2.1.9" evidence="24"/>
<dbReference type="Proteomes" id="UP000269276">
    <property type="component" value="Unassembled WGS sequence"/>
</dbReference>
<keyword evidence="14 28" id="KW-1133">Transmembrane helix</keyword>
<comment type="catalytic activity">
    <reaction evidence="21">
        <text>(2R)-2,3-dihydroxy-3-methylbutanoate = 3-methyl-2-oxobutanoate + H2O</text>
        <dbReference type="Rhea" id="RHEA:24809"/>
        <dbReference type="ChEBI" id="CHEBI:11851"/>
        <dbReference type="ChEBI" id="CHEBI:15377"/>
        <dbReference type="ChEBI" id="CHEBI:49072"/>
        <dbReference type="EC" id="4.2.1.9"/>
    </reaction>
    <physiologicalReaction direction="left-to-right" evidence="21">
        <dbReference type="Rhea" id="RHEA:24810"/>
    </physiologicalReaction>
</comment>
<evidence type="ECO:0000313" key="31">
    <source>
        <dbReference type="EMBL" id="RMY57864.1"/>
    </source>
</evidence>
<feature type="transmembrane region" description="Helical" evidence="28">
    <location>
        <begin position="161"/>
        <end position="184"/>
    </location>
</feature>
<dbReference type="InterPro" id="IPR050165">
    <property type="entry name" value="DHAD_IlvD/Edd"/>
</dbReference>
<dbReference type="GO" id="GO:0015031">
    <property type="term" value="P:protein transport"/>
    <property type="evidence" value="ECO:0007669"/>
    <property type="project" value="UniProtKB-KW"/>
</dbReference>
<dbReference type="UniPathway" id="UPA00049">
    <property type="reaction ID" value="UER00061"/>
</dbReference>
<evidence type="ECO:0000256" key="13">
    <source>
        <dbReference type="ARBA" id="ARBA00022927"/>
    </source>
</evidence>
<keyword evidence="9" id="KW-0479">Metal-binding</keyword>
<dbReference type="SUPFAM" id="SSF143975">
    <property type="entry name" value="IlvD/EDD N-terminal domain-like"/>
    <property type="match status" value="1"/>
</dbReference>
<evidence type="ECO:0000256" key="17">
    <source>
        <dbReference type="ARBA" id="ARBA00023136"/>
    </source>
</evidence>
<feature type="transmembrane region" description="Helical" evidence="28">
    <location>
        <begin position="129"/>
        <end position="149"/>
    </location>
</feature>
<feature type="compositionally biased region" description="Basic and acidic residues" evidence="27">
    <location>
        <begin position="334"/>
        <end position="347"/>
    </location>
</feature>
<dbReference type="PROSITE" id="PS00887">
    <property type="entry name" value="ILVD_EDD_2"/>
    <property type="match status" value="1"/>
</dbReference>
<reference evidence="31 32" key="1">
    <citation type="journal article" date="2018" name="BMC Genomics">
        <title>Genomic evidence for intraspecific hybridization in a clonal and extremely halotolerant yeast.</title>
        <authorList>
            <person name="Gostincar C."/>
            <person name="Stajich J.E."/>
            <person name="Zupancic J."/>
            <person name="Zalar P."/>
            <person name="Gunde-Cimerman N."/>
        </authorList>
    </citation>
    <scope>NUCLEOTIDE SEQUENCE [LARGE SCALE GENOMIC DNA]</scope>
    <source>
        <strain evidence="31 32">EXF-2682</strain>
    </source>
</reference>
<feature type="compositionally biased region" description="Basic and acidic residues" evidence="27">
    <location>
        <begin position="381"/>
        <end position="396"/>
    </location>
</feature>
<keyword evidence="18" id="KW-0675">Receptor</keyword>
<keyword evidence="12" id="KW-0931">ER-Golgi transport</keyword>
<keyword evidence="15" id="KW-0408">Iron</keyword>
<dbReference type="GO" id="GO:0006621">
    <property type="term" value="P:protein retention in ER lumen"/>
    <property type="evidence" value="ECO:0007669"/>
    <property type="project" value="InterPro"/>
</dbReference>
<feature type="transmembrane region" description="Helical" evidence="28">
    <location>
        <begin position="234"/>
        <end position="253"/>
    </location>
</feature>
<feature type="compositionally biased region" description="Acidic residues" evidence="27">
    <location>
        <begin position="364"/>
        <end position="373"/>
    </location>
</feature>
<dbReference type="FunFam" id="3.50.30.80:FF:000001">
    <property type="entry name" value="Dihydroxy-acid dehydratase"/>
    <property type="match status" value="1"/>
</dbReference>
<keyword evidence="10" id="KW-0256">Endoplasmic reticulum</keyword>
<feature type="domain" description="Dihydroxy-acid/6-phosphogluconate dehydratase N-terminal" evidence="29">
    <location>
        <begin position="552"/>
        <end position="879"/>
    </location>
</feature>
<dbReference type="SUPFAM" id="SSF52016">
    <property type="entry name" value="LeuD/IlvD-like"/>
    <property type="match status" value="1"/>
</dbReference>
<dbReference type="GO" id="GO:0046872">
    <property type="term" value="F:metal ion binding"/>
    <property type="evidence" value="ECO:0007669"/>
    <property type="project" value="UniProtKB-KW"/>
</dbReference>
<keyword evidence="6" id="KW-0028">Amino-acid biosynthesis</keyword>
<evidence type="ECO:0000256" key="9">
    <source>
        <dbReference type="ARBA" id="ARBA00022723"/>
    </source>
</evidence>
<feature type="compositionally biased region" description="Basic and acidic residues" evidence="27">
    <location>
        <begin position="416"/>
        <end position="428"/>
    </location>
</feature>
<dbReference type="Gene3D" id="3.50.30.80">
    <property type="entry name" value="IlvD/EDD C-terminal domain-like"/>
    <property type="match status" value="1"/>
</dbReference>
<protein>
    <recommendedName>
        <fullName evidence="24">dihydroxy-acid dehydratase</fullName>
        <ecNumber evidence="24">4.2.1.9</ecNumber>
    </recommendedName>
</protein>
<keyword evidence="7 28" id="KW-0812">Transmembrane</keyword>
<dbReference type="AlphaFoldDB" id="A0A3M7D0R9"/>
<evidence type="ECO:0000256" key="19">
    <source>
        <dbReference type="ARBA" id="ARBA00023239"/>
    </source>
</evidence>
<evidence type="ECO:0000256" key="7">
    <source>
        <dbReference type="ARBA" id="ARBA00022692"/>
    </source>
</evidence>
<dbReference type="GO" id="GO:0009097">
    <property type="term" value="P:isoleucine biosynthetic process"/>
    <property type="evidence" value="ECO:0007669"/>
    <property type="project" value="UniProtKB-UniPathway"/>
</dbReference>
<dbReference type="InterPro" id="IPR000581">
    <property type="entry name" value="ILV_EDD_N"/>
</dbReference>
<comment type="subcellular location">
    <subcellularLocation>
        <location evidence="2">Endoplasmic reticulum membrane</location>
        <topology evidence="2">Multi-pass membrane protein</topology>
    </subcellularLocation>
</comment>
<feature type="region of interest" description="Disordered" evidence="27">
    <location>
        <begin position="39"/>
        <end position="63"/>
    </location>
</feature>
<evidence type="ECO:0000256" key="2">
    <source>
        <dbReference type="ARBA" id="ARBA00004477"/>
    </source>
</evidence>
<keyword evidence="5" id="KW-0813">Transport</keyword>